<evidence type="ECO:0000313" key="15">
    <source>
        <dbReference type="EMBL" id="QDX47269.1"/>
    </source>
</evidence>
<dbReference type="SUPFAM" id="SSF52540">
    <property type="entry name" value="P-loop containing nucleoside triphosphate hydrolases"/>
    <property type="match status" value="1"/>
</dbReference>
<evidence type="ECO:0000259" key="14">
    <source>
        <dbReference type="PROSITE" id="PS52022"/>
    </source>
</evidence>
<dbReference type="GO" id="GO:0004519">
    <property type="term" value="F:endonuclease activity"/>
    <property type="evidence" value="ECO:0007669"/>
    <property type="project" value="UniProtKB-UniRule"/>
</dbReference>
<keyword evidence="6 12" id="KW-0547">Nucleotide-binding</keyword>
<evidence type="ECO:0000256" key="2">
    <source>
        <dbReference type="ARBA" id="ARBA00022562"/>
    </source>
</evidence>
<evidence type="ECO:0000256" key="6">
    <source>
        <dbReference type="ARBA" id="ARBA00022741"/>
    </source>
</evidence>
<keyword evidence="8 12" id="KW-0378">Hydrolase</keyword>
<feature type="short sequence motif" description="RCR-2" evidence="12">
    <location>
        <begin position="89"/>
        <end position="91"/>
    </location>
</feature>
<keyword evidence="7 12" id="KW-0255">Endonuclease</keyword>
<dbReference type="GO" id="GO:0006260">
    <property type="term" value="P:DNA replication"/>
    <property type="evidence" value="ECO:0007669"/>
    <property type="project" value="UniProtKB-UniRule"/>
</dbReference>
<dbReference type="GO" id="GO:0042025">
    <property type="term" value="C:host cell nucleus"/>
    <property type="evidence" value="ECO:0007669"/>
    <property type="project" value="UniProtKB-SubCell"/>
</dbReference>
<dbReference type="PROSITE" id="PS51206">
    <property type="entry name" value="SF3_HELICASE_1"/>
    <property type="match status" value="1"/>
</dbReference>
<evidence type="ECO:0000256" key="4">
    <source>
        <dbReference type="ARBA" id="ARBA00022722"/>
    </source>
</evidence>
<keyword evidence="3 12" id="KW-0235">DNA replication</keyword>
<feature type="domain" description="SF3 helicase" evidence="13">
    <location>
        <begin position="295"/>
        <end position="462"/>
    </location>
</feature>
<dbReference type="Gene3D" id="3.40.50.300">
    <property type="entry name" value="P-loop containing nucleotide triphosphate hydrolases"/>
    <property type="match status" value="1"/>
</dbReference>
<dbReference type="InterPro" id="IPR049901">
    <property type="entry name" value="PV_NS1-NUC"/>
</dbReference>
<dbReference type="InterPro" id="IPR001257">
    <property type="entry name" value="Parvovirus_NS1_helicase"/>
</dbReference>
<keyword evidence="2 12" id="KW-1048">Host nucleus</keyword>
<dbReference type="GO" id="GO:0019079">
    <property type="term" value="P:viral genome replication"/>
    <property type="evidence" value="ECO:0007669"/>
    <property type="project" value="InterPro"/>
</dbReference>
<dbReference type="GO" id="GO:0003677">
    <property type="term" value="F:DNA binding"/>
    <property type="evidence" value="ECO:0007669"/>
    <property type="project" value="UniProtKB-UniRule"/>
</dbReference>
<evidence type="ECO:0000256" key="9">
    <source>
        <dbReference type="ARBA" id="ARBA00022840"/>
    </source>
</evidence>
<reference evidence="15" key="1">
    <citation type="submission" date="2019-01" db="EMBL/GenBank/DDBJ databases">
        <title>Prevalence and genetic diversity of adeno-associated viruses in bats southeast coastal areas of China.</title>
        <authorList>
            <person name="Zhu C."/>
        </authorList>
    </citation>
    <scope>NUCLEOTIDE SEQUENCE</scope>
    <source>
        <strain evidence="15">BtAAV-CXC1</strain>
    </source>
</reference>
<dbReference type="Gene3D" id="1.10.10.950">
    <property type="match status" value="1"/>
</dbReference>
<dbReference type="GO" id="GO:0046872">
    <property type="term" value="F:metal ion binding"/>
    <property type="evidence" value="ECO:0007669"/>
    <property type="project" value="UniProtKB-KW"/>
</dbReference>
<dbReference type="EMBL" id="MK391482">
    <property type="protein sequence ID" value="QDX47269.1"/>
    <property type="molecule type" value="Genomic_DNA"/>
</dbReference>
<keyword evidence="9" id="KW-0067">ATP-binding</keyword>
<gene>
    <name evidence="15" type="primary">rep</name>
</gene>
<keyword evidence="5" id="KW-0479">Metal-binding</keyword>
<dbReference type="InterPro" id="IPR014835">
    <property type="entry name" value="NS1-Nuc"/>
</dbReference>
<keyword evidence="4 12" id="KW-0540">Nuclease</keyword>
<evidence type="ECO:0000256" key="10">
    <source>
        <dbReference type="ARBA" id="ARBA00023124"/>
    </source>
</evidence>
<dbReference type="Pfam" id="PF08724">
    <property type="entry name" value="Rep_N"/>
    <property type="match status" value="1"/>
</dbReference>
<name>A0A5B8IMX9_9VIRU</name>
<evidence type="ECO:0000256" key="12">
    <source>
        <dbReference type="PROSITE-ProRule" id="PRU01366"/>
    </source>
</evidence>
<dbReference type="GO" id="GO:0016787">
    <property type="term" value="F:hydrolase activity"/>
    <property type="evidence" value="ECO:0007669"/>
    <property type="project" value="UniProtKB-KW"/>
</dbReference>
<evidence type="ECO:0000256" key="7">
    <source>
        <dbReference type="ARBA" id="ARBA00022759"/>
    </source>
</evidence>
<evidence type="ECO:0000256" key="3">
    <source>
        <dbReference type="ARBA" id="ARBA00022705"/>
    </source>
</evidence>
<keyword evidence="11 12" id="KW-0238">DNA-binding</keyword>
<dbReference type="InterPro" id="IPR027417">
    <property type="entry name" value="P-loop_NTPase"/>
</dbReference>
<dbReference type="GO" id="GO:0005524">
    <property type="term" value="F:ATP binding"/>
    <property type="evidence" value="ECO:0007669"/>
    <property type="project" value="UniProtKB-KW"/>
</dbReference>
<feature type="active site" description="For nuclease activity" evidence="12">
    <location>
        <position position="153"/>
    </location>
</feature>
<evidence type="ECO:0000259" key="13">
    <source>
        <dbReference type="PROSITE" id="PS51206"/>
    </source>
</evidence>
<dbReference type="Pfam" id="PF01057">
    <property type="entry name" value="Parvo_NS1"/>
    <property type="match status" value="1"/>
</dbReference>
<organism evidence="15">
    <name type="scientific">Rhinolophus pusillus adeno-associated virus BtAAV-CXC1</name>
    <dbReference type="NCBI Taxonomy" id="2599141"/>
    <lineage>
        <taxon>Viruses</taxon>
        <taxon>Monodnaviria</taxon>
        <taxon>Shotokuvirae</taxon>
        <taxon>Cossaviricota</taxon>
        <taxon>Quintoviricetes</taxon>
        <taxon>Piccovirales</taxon>
        <taxon>Parvoviridae</taxon>
        <taxon>Parvovirinae</taxon>
        <taxon>Dependoparvovirus</taxon>
    </lineage>
</organism>
<feature type="short sequence motif" description="RCR-3" evidence="12">
    <location>
        <begin position="153"/>
        <end position="157"/>
    </location>
</feature>
<dbReference type="SUPFAM" id="SSF55464">
    <property type="entry name" value="Origin of replication-binding domain, RBD-like"/>
    <property type="match status" value="1"/>
</dbReference>
<evidence type="ECO:0000256" key="8">
    <source>
        <dbReference type="ARBA" id="ARBA00022801"/>
    </source>
</evidence>
<dbReference type="InterPro" id="IPR014015">
    <property type="entry name" value="Helicase_SF3_DNA-vir"/>
</dbReference>
<feature type="domain" description="PV NS1-Nuc" evidence="14">
    <location>
        <begin position="1"/>
        <end position="196"/>
    </location>
</feature>
<accession>A0A5B8IMX9</accession>
<dbReference type="Gene3D" id="3.40.1310.20">
    <property type="match status" value="1"/>
</dbReference>
<dbReference type="PROSITE" id="PS52022">
    <property type="entry name" value="PV_NS1_NUC"/>
    <property type="match status" value="1"/>
</dbReference>
<evidence type="ECO:0000256" key="1">
    <source>
        <dbReference type="ARBA" id="ARBA00004147"/>
    </source>
</evidence>
<evidence type="ECO:0000256" key="5">
    <source>
        <dbReference type="ARBA" id="ARBA00022723"/>
    </source>
</evidence>
<comment type="subcellular location">
    <subcellularLocation>
        <location evidence="1 12">Host nucleus</location>
    </subcellularLocation>
</comment>
<evidence type="ECO:0000256" key="11">
    <source>
        <dbReference type="ARBA" id="ARBA00023125"/>
    </source>
</evidence>
<proteinExistence type="predicted"/>
<keyword evidence="10 12" id="KW-0190">Covalent protein-DNA linkage</keyword>
<sequence>MSFYEVIIRVPHDIEEHLPGISDHFVDWIANKEWELPDWADLDITLIDMPQLTLAEKIQREFLTEWSKITKEKELVYFIQFEKGEKFYHLHTLMSTEGMKSMVLGRYLNQIRQKLVSQSYRGIEPQIPDWLAVTKTKKEGANRLRDRDYIPAYLLPKVQSELQWAWTSMDEYKLATLNLEERKRLVAAFQAELALKKSAAEESQIEKNGVGNPRWRGKTTAKYMELVNWLVERGITSEREWIKEDQESYLSFNSTGTARGQIKAALDNASRIMSTTKEAADYLIGQDVPEDITSNRVYRIFEMNGYDPKYAGSILVGWCQKRFGKRNTVWLFGPATTGKTNIAEAIAHAVPFYGCVNWTNENFPFNDCVDKMIIWWEEGKMTAKVVESAKAILGGSMVRVDQKCKSSSQIDQTPVIVTSNTNMCAVIDGNSTTFEHQQPLEDRMFKFELTRRLDSDFGKITKAEIKDFMAWARANEVPVTHEFRVKRHAPIFSKRPAPEGEEPEGIKDCKRFRSSSFEEEQSSREEPDNFALRYVNKCSRHLNFVQMMFPCQICDRMNQSVDVCFTHGAKSCEICFPRGEPDGIETEVQEAQKEEQNFLAAYPNRCNICKMRGIYNPACGLCAEIIDCIDDVNKEQ</sequence>
<protein>
    <submittedName>
        <fullName evidence="15">Replicase</fullName>
    </submittedName>
</protein>